<organism evidence="1 2">
    <name type="scientific">Cichorium intybus</name>
    <name type="common">Chicory</name>
    <dbReference type="NCBI Taxonomy" id="13427"/>
    <lineage>
        <taxon>Eukaryota</taxon>
        <taxon>Viridiplantae</taxon>
        <taxon>Streptophyta</taxon>
        <taxon>Embryophyta</taxon>
        <taxon>Tracheophyta</taxon>
        <taxon>Spermatophyta</taxon>
        <taxon>Magnoliopsida</taxon>
        <taxon>eudicotyledons</taxon>
        <taxon>Gunneridae</taxon>
        <taxon>Pentapetalae</taxon>
        <taxon>asterids</taxon>
        <taxon>campanulids</taxon>
        <taxon>Asterales</taxon>
        <taxon>Asteraceae</taxon>
        <taxon>Cichorioideae</taxon>
        <taxon>Cichorieae</taxon>
        <taxon>Cichoriinae</taxon>
        <taxon>Cichorium</taxon>
    </lineage>
</organism>
<gene>
    <name evidence="1" type="ORF">L2E82_16388</name>
</gene>
<protein>
    <submittedName>
        <fullName evidence="1">Uncharacterized protein</fullName>
    </submittedName>
</protein>
<keyword evidence="2" id="KW-1185">Reference proteome</keyword>
<proteinExistence type="predicted"/>
<dbReference type="EMBL" id="CM042011">
    <property type="protein sequence ID" value="KAI3766334.1"/>
    <property type="molecule type" value="Genomic_DNA"/>
</dbReference>
<sequence length="233" mass="27240">MVSWLVMFGIVVIFMNLWKRHSKHAICWKINYFIMRFCSIVRDSFTEADDVLKLHDIVHCSLDIVDERAFEEESTLADFIQNKEFPTRAEIEDFVEYDLHNDDDDWLQDFNKERLILLPKKFETILFKLEVLDHKAREKAGVITPTLGSPIPVLLTFDAAVEALQALSIQYGRERWLKPVLRRLFYAACSHLLRLMTPTHTMYLDQGKKLTDFTQGGCKEEKTTCNHLKGLAR</sequence>
<name>A0ACB9F532_CICIN</name>
<reference evidence="1 2" key="2">
    <citation type="journal article" date="2022" name="Mol. Ecol. Resour.">
        <title>The genomes of chicory, endive, great burdock and yacon provide insights into Asteraceae paleo-polyploidization history and plant inulin production.</title>
        <authorList>
            <person name="Fan W."/>
            <person name="Wang S."/>
            <person name="Wang H."/>
            <person name="Wang A."/>
            <person name="Jiang F."/>
            <person name="Liu H."/>
            <person name="Zhao H."/>
            <person name="Xu D."/>
            <person name="Zhang Y."/>
        </authorList>
    </citation>
    <scope>NUCLEOTIDE SEQUENCE [LARGE SCALE GENOMIC DNA]</scope>
    <source>
        <strain evidence="2">cv. Punajuju</strain>
        <tissue evidence="1">Leaves</tissue>
    </source>
</reference>
<evidence type="ECO:0000313" key="2">
    <source>
        <dbReference type="Proteomes" id="UP001055811"/>
    </source>
</evidence>
<dbReference type="Proteomes" id="UP001055811">
    <property type="component" value="Linkage Group LG03"/>
</dbReference>
<accession>A0ACB9F532</accession>
<evidence type="ECO:0000313" key="1">
    <source>
        <dbReference type="EMBL" id="KAI3766334.1"/>
    </source>
</evidence>
<reference evidence="2" key="1">
    <citation type="journal article" date="2022" name="Mol. Ecol. Resour.">
        <title>The genomes of chicory, endive, great burdock and yacon provide insights into Asteraceae palaeo-polyploidization history and plant inulin production.</title>
        <authorList>
            <person name="Fan W."/>
            <person name="Wang S."/>
            <person name="Wang H."/>
            <person name="Wang A."/>
            <person name="Jiang F."/>
            <person name="Liu H."/>
            <person name="Zhao H."/>
            <person name="Xu D."/>
            <person name="Zhang Y."/>
        </authorList>
    </citation>
    <scope>NUCLEOTIDE SEQUENCE [LARGE SCALE GENOMIC DNA]</scope>
    <source>
        <strain evidence="2">cv. Punajuju</strain>
    </source>
</reference>
<comment type="caution">
    <text evidence="1">The sequence shown here is derived from an EMBL/GenBank/DDBJ whole genome shotgun (WGS) entry which is preliminary data.</text>
</comment>